<gene>
    <name evidence="1" type="ORF">D6C85_10437</name>
</gene>
<dbReference type="PANTHER" id="PTHR40619">
    <property type="entry name" value="FUNGAL STAND N-TERMINAL GOODBYE DOMAIN-CONTAINING PROTEIN"/>
    <property type="match status" value="1"/>
</dbReference>
<evidence type="ECO:0000313" key="2">
    <source>
        <dbReference type="Proteomes" id="UP000309734"/>
    </source>
</evidence>
<accession>A0A4V4KUG4</accession>
<proteinExistence type="predicted"/>
<comment type="caution">
    <text evidence="1">The sequence shown here is derived from an EMBL/GenBank/DDBJ whole genome shotgun (WGS) entry which is preliminary data.</text>
</comment>
<organism evidence="1 2">
    <name type="scientific">Aureobasidium pullulans</name>
    <name type="common">Black yeast</name>
    <name type="synonym">Pullularia pullulans</name>
    <dbReference type="NCBI Taxonomy" id="5580"/>
    <lineage>
        <taxon>Eukaryota</taxon>
        <taxon>Fungi</taxon>
        <taxon>Dikarya</taxon>
        <taxon>Ascomycota</taxon>
        <taxon>Pezizomycotina</taxon>
        <taxon>Dothideomycetes</taxon>
        <taxon>Dothideomycetidae</taxon>
        <taxon>Dothideales</taxon>
        <taxon>Saccotheciaceae</taxon>
        <taxon>Aureobasidium</taxon>
    </lineage>
</organism>
<reference evidence="1 2" key="1">
    <citation type="submission" date="2018-10" db="EMBL/GenBank/DDBJ databases">
        <title>Fifty Aureobasidium pullulans genomes reveal a recombining polyextremotolerant generalist.</title>
        <authorList>
            <person name="Gostincar C."/>
            <person name="Turk M."/>
            <person name="Zajc J."/>
            <person name="Gunde-Cimerman N."/>
        </authorList>
    </citation>
    <scope>NUCLEOTIDE SEQUENCE [LARGE SCALE GENOMIC DNA]</scope>
    <source>
        <strain evidence="1 2">EXF-3519</strain>
    </source>
</reference>
<dbReference type="EMBL" id="QZBS01000760">
    <property type="protein sequence ID" value="THZ57511.1"/>
    <property type="molecule type" value="Genomic_DNA"/>
</dbReference>
<protein>
    <submittedName>
        <fullName evidence="1">Uncharacterized protein</fullName>
    </submittedName>
</protein>
<evidence type="ECO:0000313" key="1">
    <source>
        <dbReference type="EMBL" id="THZ57511.1"/>
    </source>
</evidence>
<dbReference type="PANTHER" id="PTHR40619:SF3">
    <property type="entry name" value="FUNGAL STAND N-TERMINAL GOODBYE DOMAIN-CONTAINING PROTEIN"/>
    <property type="match status" value="1"/>
</dbReference>
<sequence>MSNTLFDDERQKRLDKRDAADFIMQRGMSNGLVYDEQRAEFTTSSLRHNYATQLSNALSCYYNSDPSNQLVKFSRSASLDEVSKIAKKVEASSDKKKLTWQDVIDTAKGAEAAYNRKGFVRKFGRSMGDMGPAVVDKLDQAPEDMYIGVVCRGLKLIFGVAIQLASKRQKIFEAFEGIPDQIKVVQGNDRFFSCDLDYRTLRHDFDVCLLTVIGRSIEWLVKPTIWKTIEAVIKGPLTAKSVEESMDALQDKSNKLTARIVLLDRTKLHFIGNLASSTDRKINEMLALLTQQNRVQSQEQAREEKKKLLKVFGCNAFLSLFETARKARSQHILPAVHHQVAKKPKLEIVPKILHQAELTSFMAIPDGMFSDTTRIIQSSARFDIEEMKIAYAIAKSTDFLEWSNSTRGILFLNGSGKITAARESSTSALFASLVIGTIDDPTVTVLHFFCGLHCNFGGVVSGPKGLMRSLIAQLSVKQNFDLNFIDDQLKREEVRDHDIHRLCETFSAMAFQLPADHEVCCLIEGISWLETPSWREDLTATIAYLCYLSVDPRCQARFKLLVSCPVRSLMLTKEVKQYGEVANVVEKESFGRGLFDCDELYPDEECKVWEHTTFGIFHKKAKVTIH</sequence>
<dbReference type="AlphaFoldDB" id="A0A4V4KUG4"/>
<name>A0A4V4KUG4_AURPU</name>
<dbReference type="Proteomes" id="UP000309734">
    <property type="component" value="Unassembled WGS sequence"/>
</dbReference>